<dbReference type="Pfam" id="PF00215">
    <property type="entry name" value="OMPdecase"/>
    <property type="match status" value="1"/>
</dbReference>
<gene>
    <name evidence="9" type="primary">pyrF</name>
    <name evidence="9" type="ORF">ETD85_44950</name>
</gene>
<feature type="domain" description="Orotidine 5'-phosphate decarboxylase" evidence="8">
    <location>
        <begin position="18"/>
        <end position="256"/>
    </location>
</feature>
<dbReference type="InterPro" id="IPR001754">
    <property type="entry name" value="OMPdeCOase_dom"/>
</dbReference>
<evidence type="ECO:0000256" key="2">
    <source>
        <dbReference type="ARBA" id="ARBA00008847"/>
    </source>
</evidence>
<keyword evidence="3" id="KW-0210">Decarboxylase</keyword>
<dbReference type="EC" id="4.1.1.23" evidence="7"/>
<evidence type="ECO:0000313" key="9">
    <source>
        <dbReference type="EMBL" id="TMR25739.1"/>
    </source>
</evidence>
<dbReference type="GO" id="GO:0006207">
    <property type="term" value="P:'de novo' pyrimidine nucleobase biosynthetic process"/>
    <property type="evidence" value="ECO:0007669"/>
    <property type="project" value="InterPro"/>
</dbReference>
<dbReference type="Proteomes" id="UP000306628">
    <property type="component" value="Unassembled WGS sequence"/>
</dbReference>
<dbReference type="Gene3D" id="3.20.20.70">
    <property type="entry name" value="Aldolase class I"/>
    <property type="match status" value="1"/>
</dbReference>
<dbReference type="NCBIfam" id="TIGR02127">
    <property type="entry name" value="pyrF_sub2"/>
    <property type="match status" value="1"/>
</dbReference>
<reference evidence="9 10" key="1">
    <citation type="submission" date="2019-05" db="EMBL/GenBank/DDBJ databases">
        <title>Draft genome sequence of Nonomuraea zeae DSM 100528.</title>
        <authorList>
            <person name="Saricaoglu S."/>
            <person name="Isik K."/>
        </authorList>
    </citation>
    <scope>NUCLEOTIDE SEQUENCE [LARGE SCALE GENOMIC DNA]</scope>
    <source>
        <strain evidence="9 10">DSM 100528</strain>
    </source>
</reference>
<dbReference type="PANTHER" id="PTHR43375:SF1">
    <property type="entry name" value="OROTIDINE 5'-PHOSPHATE DECARBOXYLASE"/>
    <property type="match status" value="1"/>
</dbReference>
<dbReference type="RefSeq" id="WP_138695969.1">
    <property type="nucleotide sequence ID" value="NZ_JBHSAZ010000052.1"/>
</dbReference>
<dbReference type="AlphaFoldDB" id="A0A5S4FYG9"/>
<accession>A0A5S4FYG9</accession>
<dbReference type="EMBL" id="VCKX01000223">
    <property type="protein sequence ID" value="TMR25739.1"/>
    <property type="molecule type" value="Genomic_DNA"/>
</dbReference>
<dbReference type="InterPro" id="IPR011995">
    <property type="entry name" value="OMPdecase_type-2"/>
</dbReference>
<organism evidence="9 10">
    <name type="scientific">Nonomuraea zeae</name>
    <dbReference type="NCBI Taxonomy" id="1642303"/>
    <lineage>
        <taxon>Bacteria</taxon>
        <taxon>Bacillati</taxon>
        <taxon>Actinomycetota</taxon>
        <taxon>Actinomycetes</taxon>
        <taxon>Streptosporangiales</taxon>
        <taxon>Streptosporangiaceae</taxon>
        <taxon>Nonomuraea</taxon>
    </lineage>
</organism>
<evidence type="ECO:0000256" key="5">
    <source>
        <dbReference type="ARBA" id="ARBA00023239"/>
    </source>
</evidence>
<dbReference type="GO" id="GO:0004590">
    <property type="term" value="F:orotidine-5'-phosphate decarboxylase activity"/>
    <property type="evidence" value="ECO:0007669"/>
    <property type="project" value="UniProtKB-UniRule"/>
</dbReference>
<comment type="pathway">
    <text evidence="1">Pyrimidine metabolism; UMP biosynthesis via de novo pathway; UMP from orotate: step 2/2.</text>
</comment>
<evidence type="ECO:0000259" key="8">
    <source>
        <dbReference type="SMART" id="SM00934"/>
    </source>
</evidence>
<dbReference type="InterPro" id="IPR011060">
    <property type="entry name" value="RibuloseP-bd_barrel"/>
</dbReference>
<dbReference type="GO" id="GO:0044205">
    <property type="term" value="P:'de novo' UMP biosynthetic process"/>
    <property type="evidence" value="ECO:0007669"/>
    <property type="project" value="UniProtKB-UniPathway"/>
</dbReference>
<evidence type="ECO:0000256" key="1">
    <source>
        <dbReference type="ARBA" id="ARBA00004861"/>
    </source>
</evidence>
<dbReference type="PANTHER" id="PTHR43375">
    <property type="entry name" value="OROTIDINE 5'-PHOSPHATE DECARBOXYLASE"/>
    <property type="match status" value="1"/>
</dbReference>
<sequence length="274" mass="28533">MNESFGTRLRARLDKFGPLCVGIDPSPALLTAWELDDSPAGLERFSRTVVDAVSDVAAVVKPQSAFFERWGSRGIAVLERTIADLREAGTLVLLDAKRGDIDSTMAAYAEAYLDRGSPLAVDAVTLSPYLGFGSLEGAIISAVANDAGVFVLARTSNPEAAPLQRLVAGQVLEAAAAANAGHSPFGPVGVVMGATLPTLEHSLDGLNGPILAPGLGAQGAEPADVARLFGSVRDAVLPSVSRAVLADPKRLRARTLHYRDECTAHLASGVADQR</sequence>
<dbReference type="OrthoDB" id="9808470at2"/>
<evidence type="ECO:0000256" key="3">
    <source>
        <dbReference type="ARBA" id="ARBA00022793"/>
    </source>
</evidence>
<proteinExistence type="inferred from homology"/>
<keyword evidence="4" id="KW-0665">Pyrimidine biosynthesis</keyword>
<comment type="similarity">
    <text evidence="2">Belongs to the OMP decarboxylase family. Type 2 subfamily.</text>
</comment>
<dbReference type="InterPro" id="IPR013785">
    <property type="entry name" value="Aldolase_TIM"/>
</dbReference>
<dbReference type="InterPro" id="IPR018089">
    <property type="entry name" value="OMPdecase_AS"/>
</dbReference>
<protein>
    <recommendedName>
        <fullName evidence="7">Orotidine-5'-phosphate decarboxylase</fullName>
        <ecNumber evidence="7">4.1.1.23</ecNumber>
    </recommendedName>
</protein>
<comment type="catalytic activity">
    <reaction evidence="6">
        <text>orotidine 5'-phosphate + H(+) = UMP + CO2</text>
        <dbReference type="Rhea" id="RHEA:11596"/>
        <dbReference type="ChEBI" id="CHEBI:15378"/>
        <dbReference type="ChEBI" id="CHEBI:16526"/>
        <dbReference type="ChEBI" id="CHEBI:57538"/>
        <dbReference type="ChEBI" id="CHEBI:57865"/>
        <dbReference type="EC" id="4.1.1.23"/>
    </reaction>
</comment>
<dbReference type="SUPFAM" id="SSF51366">
    <property type="entry name" value="Ribulose-phoshate binding barrel"/>
    <property type="match status" value="1"/>
</dbReference>
<dbReference type="CDD" id="cd04725">
    <property type="entry name" value="OMP_decarboxylase_like"/>
    <property type="match status" value="1"/>
</dbReference>
<dbReference type="SMART" id="SM00934">
    <property type="entry name" value="OMPdecase"/>
    <property type="match status" value="1"/>
</dbReference>
<name>A0A5S4FYG9_9ACTN</name>
<dbReference type="PROSITE" id="PS00156">
    <property type="entry name" value="OMPDECASE"/>
    <property type="match status" value="1"/>
</dbReference>
<comment type="caution">
    <text evidence="9">The sequence shown here is derived from an EMBL/GenBank/DDBJ whole genome shotgun (WGS) entry which is preliminary data.</text>
</comment>
<keyword evidence="5 9" id="KW-0456">Lyase</keyword>
<evidence type="ECO:0000256" key="4">
    <source>
        <dbReference type="ARBA" id="ARBA00022975"/>
    </source>
</evidence>
<evidence type="ECO:0000256" key="7">
    <source>
        <dbReference type="NCBIfam" id="TIGR02127"/>
    </source>
</evidence>
<evidence type="ECO:0000313" key="10">
    <source>
        <dbReference type="Proteomes" id="UP000306628"/>
    </source>
</evidence>
<dbReference type="UniPathway" id="UPA00070">
    <property type="reaction ID" value="UER00120"/>
</dbReference>
<evidence type="ECO:0000256" key="6">
    <source>
        <dbReference type="ARBA" id="ARBA00049157"/>
    </source>
</evidence>
<keyword evidence="10" id="KW-1185">Reference proteome</keyword>